<dbReference type="AlphaFoldDB" id="A0A2U1B8P0"/>
<dbReference type="GeneID" id="78294210"/>
<dbReference type="PROSITE" id="PS50949">
    <property type="entry name" value="HTH_GNTR"/>
    <property type="match status" value="1"/>
</dbReference>
<evidence type="ECO:0000256" key="2">
    <source>
        <dbReference type="ARBA" id="ARBA00023125"/>
    </source>
</evidence>
<dbReference type="EMBL" id="QEKH01000004">
    <property type="protein sequence ID" value="PVY44897.1"/>
    <property type="molecule type" value="Genomic_DNA"/>
</dbReference>
<dbReference type="SUPFAM" id="SSF46785">
    <property type="entry name" value="Winged helix' DNA-binding domain"/>
    <property type="match status" value="1"/>
</dbReference>
<dbReference type="PRINTS" id="PR00035">
    <property type="entry name" value="HTHGNTR"/>
</dbReference>
<dbReference type="Gene3D" id="1.20.120.530">
    <property type="entry name" value="GntR ligand-binding domain-like"/>
    <property type="match status" value="1"/>
</dbReference>
<evidence type="ECO:0000313" key="5">
    <source>
        <dbReference type="EMBL" id="PVY44897.1"/>
    </source>
</evidence>
<dbReference type="Pfam" id="PF07729">
    <property type="entry name" value="FCD"/>
    <property type="match status" value="1"/>
</dbReference>
<dbReference type="InterPro" id="IPR011711">
    <property type="entry name" value="GntR_C"/>
</dbReference>
<dbReference type="GO" id="GO:0043565">
    <property type="term" value="F:sequence-specific DNA binding"/>
    <property type="evidence" value="ECO:0007669"/>
    <property type="project" value="InterPro"/>
</dbReference>
<evidence type="ECO:0000259" key="4">
    <source>
        <dbReference type="PROSITE" id="PS50949"/>
    </source>
</evidence>
<accession>A0A2U1B8P0</accession>
<sequence>MVLKKVSLAELAYRELVRAVIDGSLAAGERLAEEQLAERFGISRTPVREALRRLNEEGLVETVPRCGFRVCRPEPAEIGALFDCRARIEPLALELAWGKIPADRLRELAWALEQAERSSDRAGALEVDEALHGTIAESCPNRPLAEIVERLIRRTAPFRNWRGFEGDCGGLFQERRELIQALAGNSAARAMELLAAHIRRGAAAVTRK</sequence>
<dbReference type="RefSeq" id="WP_165832807.1">
    <property type="nucleotide sequence ID" value="NZ_CALXNT010000118.1"/>
</dbReference>
<comment type="caution">
    <text evidence="5">The sequence shown here is derived from an EMBL/GenBank/DDBJ whole genome shotgun (WGS) entry which is preliminary data.</text>
</comment>
<gene>
    <name evidence="5" type="ORF">C8D82_10440</name>
</gene>
<dbReference type="InterPro" id="IPR000524">
    <property type="entry name" value="Tscrpt_reg_HTH_GntR"/>
</dbReference>
<name>A0A2U1B8P0_9BACT</name>
<proteinExistence type="predicted"/>
<organism evidence="5 6">
    <name type="scientific">Victivallis vadensis</name>
    <dbReference type="NCBI Taxonomy" id="172901"/>
    <lineage>
        <taxon>Bacteria</taxon>
        <taxon>Pseudomonadati</taxon>
        <taxon>Lentisphaerota</taxon>
        <taxon>Lentisphaeria</taxon>
        <taxon>Victivallales</taxon>
        <taxon>Victivallaceae</taxon>
        <taxon>Victivallis</taxon>
    </lineage>
</organism>
<dbReference type="GO" id="GO:0003700">
    <property type="term" value="F:DNA-binding transcription factor activity"/>
    <property type="evidence" value="ECO:0007669"/>
    <property type="project" value="InterPro"/>
</dbReference>
<dbReference type="PRINTS" id="PR00033">
    <property type="entry name" value="HTHASNC"/>
</dbReference>
<protein>
    <submittedName>
        <fullName evidence="5">DNA-binding GntR family transcriptional regulator</fullName>
    </submittedName>
</protein>
<dbReference type="InterPro" id="IPR000485">
    <property type="entry name" value="AsnC-type_HTH_dom"/>
</dbReference>
<dbReference type="Gene3D" id="1.10.10.10">
    <property type="entry name" value="Winged helix-like DNA-binding domain superfamily/Winged helix DNA-binding domain"/>
    <property type="match status" value="1"/>
</dbReference>
<evidence type="ECO:0000256" key="1">
    <source>
        <dbReference type="ARBA" id="ARBA00023015"/>
    </source>
</evidence>
<dbReference type="SMART" id="SM00895">
    <property type="entry name" value="FCD"/>
    <property type="match status" value="1"/>
</dbReference>
<evidence type="ECO:0000256" key="3">
    <source>
        <dbReference type="ARBA" id="ARBA00023163"/>
    </source>
</evidence>
<dbReference type="SMART" id="SM00345">
    <property type="entry name" value="HTH_GNTR"/>
    <property type="match status" value="1"/>
</dbReference>
<dbReference type="PANTHER" id="PTHR43537:SF49">
    <property type="entry name" value="TRANSCRIPTIONAL REGULATORY PROTEIN"/>
    <property type="match status" value="1"/>
</dbReference>
<dbReference type="InterPro" id="IPR036388">
    <property type="entry name" value="WH-like_DNA-bd_sf"/>
</dbReference>
<dbReference type="PANTHER" id="PTHR43537">
    <property type="entry name" value="TRANSCRIPTIONAL REGULATOR, GNTR FAMILY"/>
    <property type="match status" value="1"/>
</dbReference>
<reference evidence="5 6" key="1">
    <citation type="submission" date="2018-04" db="EMBL/GenBank/DDBJ databases">
        <title>Genomic Encyclopedia of Type Strains, Phase IV (KMG-IV): sequencing the most valuable type-strain genomes for metagenomic binning, comparative biology and taxonomic classification.</title>
        <authorList>
            <person name="Goeker M."/>
        </authorList>
    </citation>
    <scope>NUCLEOTIDE SEQUENCE [LARGE SCALE GENOMIC DNA]</scope>
    <source>
        <strain evidence="5 6">DSM 14823</strain>
    </source>
</reference>
<dbReference type="InterPro" id="IPR008920">
    <property type="entry name" value="TF_FadR/GntR_C"/>
</dbReference>
<keyword evidence="1" id="KW-0805">Transcription regulation</keyword>
<dbReference type="SUPFAM" id="SSF48008">
    <property type="entry name" value="GntR ligand-binding domain-like"/>
    <property type="match status" value="1"/>
</dbReference>
<feature type="domain" description="HTH gntR-type" evidence="4">
    <location>
        <begin position="6"/>
        <end position="73"/>
    </location>
</feature>
<keyword evidence="6" id="KW-1185">Reference proteome</keyword>
<dbReference type="Pfam" id="PF00392">
    <property type="entry name" value="GntR"/>
    <property type="match status" value="1"/>
</dbReference>
<evidence type="ECO:0000313" key="6">
    <source>
        <dbReference type="Proteomes" id="UP000245959"/>
    </source>
</evidence>
<dbReference type="InterPro" id="IPR036390">
    <property type="entry name" value="WH_DNA-bd_sf"/>
</dbReference>
<dbReference type="CDD" id="cd07377">
    <property type="entry name" value="WHTH_GntR"/>
    <property type="match status" value="1"/>
</dbReference>
<keyword evidence="2 5" id="KW-0238">DNA-binding</keyword>
<keyword evidence="3" id="KW-0804">Transcription</keyword>
<dbReference type="Proteomes" id="UP000245959">
    <property type="component" value="Unassembled WGS sequence"/>
</dbReference>